<name>A0A098S4I5_9BACT</name>
<comment type="caution">
    <text evidence="14">The sequence shown here is derived from an EMBL/GenBank/DDBJ whole genome shotgun (WGS) entry which is preliminary data.</text>
</comment>
<dbReference type="Proteomes" id="UP000029736">
    <property type="component" value="Unassembled WGS sequence"/>
</dbReference>
<dbReference type="PANTHER" id="PTHR13966">
    <property type="entry name" value="ENDONUCLEASE RELATED"/>
    <property type="match status" value="1"/>
</dbReference>
<dbReference type="SUPFAM" id="SSF54060">
    <property type="entry name" value="His-Me finger endonucleases"/>
    <property type="match status" value="1"/>
</dbReference>
<keyword evidence="10" id="KW-0175">Coiled coil</keyword>
<keyword evidence="15" id="KW-1185">Reference proteome</keyword>
<reference evidence="14 15" key="1">
    <citation type="journal article" date="2014" name="Int. J. Syst. Evol. Microbiol.">
        <title>Phaeodactylibacter xiamenensis gen. nov., sp. nov., a member of the family Saprospiraceae isolated from the marine alga Phaeodactylum tricornutum.</title>
        <authorList>
            <person name="Chen Z.Jr."/>
            <person name="Lei X."/>
            <person name="Lai Q."/>
            <person name="Li Y."/>
            <person name="Zhang B."/>
            <person name="Zhang J."/>
            <person name="Zhang H."/>
            <person name="Yang L."/>
            <person name="Zheng W."/>
            <person name="Tian Y."/>
            <person name="Yu Z."/>
            <person name="Xu H.Jr."/>
            <person name="Zheng T."/>
        </authorList>
    </citation>
    <scope>NUCLEOTIDE SEQUENCE [LARGE SCALE GENOMIC DNA]</scope>
    <source>
        <strain evidence="14 15">KD52</strain>
    </source>
</reference>
<dbReference type="SMART" id="SM00477">
    <property type="entry name" value="NUC"/>
    <property type="match status" value="1"/>
</dbReference>
<feature type="domain" description="DNA/RNA non-specific endonuclease/pyrophosphatase/phosphodiesterase" evidence="13">
    <location>
        <begin position="70"/>
        <end position="278"/>
    </location>
</feature>
<keyword evidence="3" id="KW-0540">Nuclease</keyword>
<evidence type="ECO:0000256" key="9">
    <source>
        <dbReference type="PIRSR" id="PIRSR640255-2"/>
    </source>
</evidence>
<keyword evidence="7" id="KW-0460">Magnesium</keyword>
<sequence length="414" mass="46789">MFRSLLFLILLFPALLQAQNLDEQLRAVEAELAALEAQKKVLNERREGIKLERIQHDLQAIGLPSEDYIMHSAMALEYAEAHEQAAWVAHIILPDVTSGNVGRTNDFRPDPKVATGTAVEEDYFLKYLQADSTYEYDGFGYDRGHLAPSADFRWSEKALSESYYYSNMSPQVAEFNREAWAELEALLRGYLYENPGVQLYVVTGPVLEPDLPVIERSVNKVSIPERYFKVALDLKNGRGIGFIMPNEKISYPLESFAVSIDQVEAVTGLDFFNKLPEVQENALEQILDKSAWIPELAGGDVEPLFPPDLPPNHFNTVQSRQYMGKGMEINVCGTVVSTRYSRSGNLWLNIDKRFPNQIFSVFIRKKDLPNFSFDPQIVLANKKVCFRGEVENFSGTPTMNIHLEEAIQIGVPGQ</sequence>
<comment type="similarity">
    <text evidence="2">Belongs to the DNA/RNA non-specific endonuclease family.</text>
</comment>
<keyword evidence="6" id="KW-0378">Hydrolase</keyword>
<dbReference type="STRING" id="1524460.IX84_19835"/>
<evidence type="ECO:0000256" key="6">
    <source>
        <dbReference type="ARBA" id="ARBA00022801"/>
    </source>
</evidence>
<keyword evidence="4 9" id="KW-0479">Metal-binding</keyword>
<gene>
    <name evidence="14" type="ORF">IX84_19835</name>
</gene>
<keyword evidence="5" id="KW-0255">Endonuclease</keyword>
<evidence type="ECO:0000256" key="11">
    <source>
        <dbReference type="SAM" id="SignalP"/>
    </source>
</evidence>
<dbReference type="GO" id="GO:0046872">
    <property type="term" value="F:metal ion binding"/>
    <property type="evidence" value="ECO:0007669"/>
    <property type="project" value="UniProtKB-KW"/>
</dbReference>
<feature type="binding site" evidence="9">
    <location>
        <position position="176"/>
    </location>
    <ligand>
        <name>Mg(2+)</name>
        <dbReference type="ChEBI" id="CHEBI:18420"/>
        <note>catalytic</note>
    </ligand>
</feature>
<dbReference type="InterPro" id="IPR001604">
    <property type="entry name" value="Endo_G_ENPP1-like_dom"/>
</dbReference>
<evidence type="ECO:0000313" key="14">
    <source>
        <dbReference type="EMBL" id="KGE86728.1"/>
    </source>
</evidence>
<feature type="coiled-coil region" evidence="10">
    <location>
        <begin position="18"/>
        <end position="52"/>
    </location>
</feature>
<proteinExistence type="inferred from homology"/>
<dbReference type="AlphaFoldDB" id="A0A098S4I5"/>
<organism evidence="14 15">
    <name type="scientific">Phaeodactylibacter xiamenensis</name>
    <dbReference type="NCBI Taxonomy" id="1524460"/>
    <lineage>
        <taxon>Bacteria</taxon>
        <taxon>Pseudomonadati</taxon>
        <taxon>Bacteroidota</taxon>
        <taxon>Saprospiria</taxon>
        <taxon>Saprospirales</taxon>
        <taxon>Haliscomenobacteraceae</taxon>
        <taxon>Phaeodactylibacter</taxon>
    </lineage>
</organism>
<evidence type="ECO:0000256" key="2">
    <source>
        <dbReference type="ARBA" id="ARBA00010052"/>
    </source>
</evidence>
<evidence type="ECO:0000256" key="5">
    <source>
        <dbReference type="ARBA" id="ARBA00022759"/>
    </source>
</evidence>
<dbReference type="InterPro" id="IPR044929">
    <property type="entry name" value="DNA/RNA_non-sp_Endonuclease_sf"/>
</dbReference>
<dbReference type="GO" id="GO:0004519">
    <property type="term" value="F:endonuclease activity"/>
    <property type="evidence" value="ECO:0007669"/>
    <property type="project" value="UniProtKB-KW"/>
</dbReference>
<dbReference type="GO" id="GO:0016787">
    <property type="term" value="F:hydrolase activity"/>
    <property type="evidence" value="ECO:0007669"/>
    <property type="project" value="UniProtKB-KW"/>
</dbReference>
<evidence type="ECO:0000256" key="8">
    <source>
        <dbReference type="PIRSR" id="PIRSR640255-1"/>
    </source>
</evidence>
<feature type="domain" description="ENPP1-3/EXOG-like endonuclease/phosphodiesterase" evidence="12">
    <location>
        <begin position="71"/>
        <end position="278"/>
    </location>
</feature>
<dbReference type="EMBL" id="JPOS01000075">
    <property type="protein sequence ID" value="KGE86728.1"/>
    <property type="molecule type" value="Genomic_DNA"/>
</dbReference>
<feature type="chain" id="PRO_5001939869" description="Endonuclease" evidence="11">
    <location>
        <begin position="19"/>
        <end position="414"/>
    </location>
</feature>
<accession>A0A098S4I5</accession>
<evidence type="ECO:0000256" key="1">
    <source>
        <dbReference type="ARBA" id="ARBA00001946"/>
    </source>
</evidence>
<evidence type="ECO:0000313" key="15">
    <source>
        <dbReference type="Proteomes" id="UP000029736"/>
    </source>
</evidence>
<evidence type="ECO:0000256" key="3">
    <source>
        <dbReference type="ARBA" id="ARBA00022722"/>
    </source>
</evidence>
<dbReference type="InterPro" id="IPR020821">
    <property type="entry name" value="ENPP1-3/EXOG-like_nuc-like"/>
</dbReference>
<evidence type="ECO:0008006" key="16">
    <source>
        <dbReference type="Google" id="ProtNLM"/>
    </source>
</evidence>
<dbReference type="OrthoDB" id="9811262at2"/>
<evidence type="ECO:0000259" key="12">
    <source>
        <dbReference type="SMART" id="SM00477"/>
    </source>
</evidence>
<dbReference type="InterPro" id="IPR018524">
    <property type="entry name" value="DNA/RNA_endonuclease_AS"/>
</dbReference>
<dbReference type="PROSITE" id="PS01070">
    <property type="entry name" value="NUCLEASE_NON_SPEC"/>
    <property type="match status" value="1"/>
</dbReference>
<dbReference type="InterPro" id="IPR040255">
    <property type="entry name" value="Non-specific_endonuclease"/>
</dbReference>
<dbReference type="RefSeq" id="WP_044224271.1">
    <property type="nucleotide sequence ID" value="NZ_JBKAGJ010000016.1"/>
</dbReference>
<evidence type="ECO:0000259" key="13">
    <source>
        <dbReference type="SMART" id="SM00892"/>
    </source>
</evidence>
<comment type="cofactor">
    <cofactor evidence="1">
        <name>Mg(2+)</name>
        <dbReference type="ChEBI" id="CHEBI:18420"/>
    </cofactor>
</comment>
<feature type="active site" description="Proton acceptor" evidence="8">
    <location>
        <position position="145"/>
    </location>
</feature>
<evidence type="ECO:0000256" key="4">
    <source>
        <dbReference type="ARBA" id="ARBA00022723"/>
    </source>
</evidence>
<evidence type="ECO:0000256" key="7">
    <source>
        <dbReference type="ARBA" id="ARBA00022842"/>
    </source>
</evidence>
<dbReference type="PANTHER" id="PTHR13966:SF5">
    <property type="entry name" value="ENDONUCLEASE G, MITOCHONDRIAL"/>
    <property type="match status" value="1"/>
</dbReference>
<feature type="signal peptide" evidence="11">
    <location>
        <begin position="1"/>
        <end position="18"/>
    </location>
</feature>
<dbReference type="Pfam" id="PF01223">
    <property type="entry name" value="Endonuclease_NS"/>
    <property type="match status" value="1"/>
</dbReference>
<dbReference type="GO" id="GO:0003676">
    <property type="term" value="F:nucleic acid binding"/>
    <property type="evidence" value="ECO:0007669"/>
    <property type="project" value="InterPro"/>
</dbReference>
<protein>
    <recommendedName>
        <fullName evidence="16">Endonuclease</fullName>
    </recommendedName>
</protein>
<evidence type="ECO:0000256" key="10">
    <source>
        <dbReference type="SAM" id="Coils"/>
    </source>
</evidence>
<dbReference type="InterPro" id="IPR044925">
    <property type="entry name" value="His-Me_finger_sf"/>
</dbReference>
<dbReference type="Gene3D" id="3.40.570.10">
    <property type="entry name" value="Extracellular Endonuclease, subunit A"/>
    <property type="match status" value="1"/>
</dbReference>
<keyword evidence="11" id="KW-0732">Signal</keyword>
<dbReference type="CDD" id="cd00091">
    <property type="entry name" value="NUC"/>
    <property type="match status" value="1"/>
</dbReference>
<dbReference type="SMART" id="SM00892">
    <property type="entry name" value="Endonuclease_NS"/>
    <property type="match status" value="1"/>
</dbReference>